<dbReference type="AlphaFoldDB" id="A0A916UZJ5"/>
<evidence type="ECO:0000259" key="1">
    <source>
        <dbReference type="Pfam" id="PF01796"/>
    </source>
</evidence>
<organism evidence="3 4">
    <name type="scientific">Chelatococcus reniformis</name>
    <dbReference type="NCBI Taxonomy" id="1494448"/>
    <lineage>
        <taxon>Bacteria</taxon>
        <taxon>Pseudomonadati</taxon>
        <taxon>Pseudomonadota</taxon>
        <taxon>Alphaproteobacteria</taxon>
        <taxon>Hyphomicrobiales</taxon>
        <taxon>Chelatococcaceae</taxon>
        <taxon>Chelatococcus</taxon>
    </lineage>
</organism>
<sequence length="142" mass="15669">MSDGRREHDMGVEPNPNWVTKAFWEAAGQRSLIYPCCDRCDNRFFPPRPACPKCLSLQWSWKDSAGKGTIYSAVTVHKAPIPDMATPYVLAIVTLDEGVHMLANIVGCRPAAAQIGQRVAVNWDTCARGYTVPNFELSADLS</sequence>
<proteinExistence type="predicted"/>
<reference evidence="3" key="1">
    <citation type="journal article" date="2014" name="Int. J. Syst. Evol. Microbiol.">
        <title>Complete genome sequence of Corynebacterium casei LMG S-19264T (=DSM 44701T), isolated from a smear-ripened cheese.</title>
        <authorList>
            <consortium name="US DOE Joint Genome Institute (JGI-PGF)"/>
            <person name="Walter F."/>
            <person name="Albersmeier A."/>
            <person name="Kalinowski J."/>
            <person name="Ruckert C."/>
        </authorList>
    </citation>
    <scope>NUCLEOTIDE SEQUENCE</scope>
    <source>
        <strain evidence="3">CGMCC 1.12919</strain>
    </source>
</reference>
<dbReference type="PANTHER" id="PTHR34075">
    <property type="entry name" value="BLR3430 PROTEIN"/>
    <property type="match status" value="1"/>
</dbReference>
<dbReference type="Pfam" id="PF12172">
    <property type="entry name" value="zf-ChsH2"/>
    <property type="match status" value="1"/>
</dbReference>
<dbReference type="EMBL" id="BMGG01000015">
    <property type="protein sequence ID" value="GGC93943.1"/>
    <property type="molecule type" value="Genomic_DNA"/>
</dbReference>
<dbReference type="SUPFAM" id="SSF50249">
    <property type="entry name" value="Nucleic acid-binding proteins"/>
    <property type="match status" value="1"/>
</dbReference>
<dbReference type="Gene3D" id="6.10.30.10">
    <property type="match status" value="1"/>
</dbReference>
<dbReference type="InterPro" id="IPR002878">
    <property type="entry name" value="ChsH2_C"/>
</dbReference>
<feature type="domain" description="ChsH2 C-terminal OB-fold" evidence="1">
    <location>
        <begin position="61"/>
        <end position="124"/>
    </location>
</feature>
<dbReference type="InterPro" id="IPR022002">
    <property type="entry name" value="ChsH2_Znr"/>
</dbReference>
<evidence type="ECO:0000259" key="2">
    <source>
        <dbReference type="Pfam" id="PF12172"/>
    </source>
</evidence>
<evidence type="ECO:0008006" key="5">
    <source>
        <dbReference type="Google" id="ProtNLM"/>
    </source>
</evidence>
<comment type="caution">
    <text evidence="3">The sequence shown here is derived from an EMBL/GenBank/DDBJ whole genome shotgun (WGS) entry which is preliminary data.</text>
</comment>
<keyword evidence="4" id="KW-1185">Reference proteome</keyword>
<evidence type="ECO:0000313" key="3">
    <source>
        <dbReference type="EMBL" id="GGC93943.1"/>
    </source>
</evidence>
<evidence type="ECO:0000313" key="4">
    <source>
        <dbReference type="Proteomes" id="UP000637002"/>
    </source>
</evidence>
<dbReference type="Proteomes" id="UP000637002">
    <property type="component" value="Unassembled WGS sequence"/>
</dbReference>
<name>A0A916UZJ5_9HYPH</name>
<dbReference type="Pfam" id="PF01796">
    <property type="entry name" value="OB_ChsH2_C"/>
    <property type="match status" value="1"/>
</dbReference>
<feature type="domain" description="ChsH2 rubredoxin-like zinc ribbon" evidence="2">
    <location>
        <begin position="24"/>
        <end position="58"/>
    </location>
</feature>
<accession>A0A916UZJ5</accession>
<dbReference type="InterPro" id="IPR052513">
    <property type="entry name" value="Thioester_dehydratase-like"/>
</dbReference>
<gene>
    <name evidence="3" type="ORF">GCM10010994_59660</name>
</gene>
<reference evidence="3" key="2">
    <citation type="submission" date="2020-09" db="EMBL/GenBank/DDBJ databases">
        <authorList>
            <person name="Sun Q."/>
            <person name="Zhou Y."/>
        </authorList>
    </citation>
    <scope>NUCLEOTIDE SEQUENCE</scope>
    <source>
        <strain evidence="3">CGMCC 1.12919</strain>
    </source>
</reference>
<dbReference type="InterPro" id="IPR012340">
    <property type="entry name" value="NA-bd_OB-fold"/>
</dbReference>
<protein>
    <recommendedName>
        <fullName evidence="5">DNA-binding protein</fullName>
    </recommendedName>
</protein>
<dbReference type="PANTHER" id="PTHR34075:SF5">
    <property type="entry name" value="BLR3430 PROTEIN"/>
    <property type="match status" value="1"/>
</dbReference>